<dbReference type="Pfam" id="PF05721">
    <property type="entry name" value="PhyH"/>
    <property type="match status" value="1"/>
</dbReference>
<dbReference type="PANTHER" id="PTHR40470:SF1">
    <property type="entry name" value="PHYTANOYL-COA DIOXYGENASE FAMILY PROTEIN (AFU_ORTHOLOGUE AFUA_2G15850)"/>
    <property type="match status" value="1"/>
</dbReference>
<name>A0A642UJ66_DIURU</name>
<protein>
    <recommendedName>
        <fullName evidence="3">Phytanoyl-CoA dioxygenase</fullName>
    </recommendedName>
</protein>
<dbReference type="VEuPathDB" id="FungiDB:DIURU_004026"/>
<evidence type="ECO:0008006" key="3">
    <source>
        <dbReference type="Google" id="ProtNLM"/>
    </source>
</evidence>
<proteinExistence type="predicted"/>
<organism evidence="1 2">
    <name type="scientific">Diutina rugosa</name>
    <name type="common">Yeast</name>
    <name type="synonym">Candida rugosa</name>
    <dbReference type="NCBI Taxonomy" id="5481"/>
    <lineage>
        <taxon>Eukaryota</taxon>
        <taxon>Fungi</taxon>
        <taxon>Dikarya</taxon>
        <taxon>Ascomycota</taxon>
        <taxon>Saccharomycotina</taxon>
        <taxon>Pichiomycetes</taxon>
        <taxon>Debaryomycetaceae</taxon>
        <taxon>Diutina</taxon>
    </lineage>
</organism>
<comment type="caution">
    <text evidence="1">The sequence shown here is derived from an EMBL/GenBank/DDBJ whole genome shotgun (WGS) entry which is preliminary data.</text>
</comment>
<gene>
    <name evidence="1" type="ORF">DIURU_004026</name>
</gene>
<dbReference type="GeneID" id="54782677"/>
<dbReference type="Gene3D" id="2.60.120.620">
    <property type="entry name" value="q2cbj1_9rhob like domain"/>
    <property type="match status" value="1"/>
</dbReference>
<dbReference type="EMBL" id="SWFT01000119">
    <property type="protein sequence ID" value="KAA8899985.1"/>
    <property type="molecule type" value="Genomic_DNA"/>
</dbReference>
<dbReference type="RefSeq" id="XP_034011196.1">
    <property type="nucleotide sequence ID" value="XM_034156854.1"/>
</dbReference>
<accession>A0A642UJ66</accession>
<dbReference type="OrthoDB" id="2106152at2759"/>
<reference evidence="1 2" key="1">
    <citation type="submission" date="2019-07" db="EMBL/GenBank/DDBJ databases">
        <title>Genome assembly of two rare yeast pathogens: Diutina rugosa and Trichomonascus ciferrii.</title>
        <authorList>
            <person name="Mixao V."/>
            <person name="Saus E."/>
            <person name="Hansen A."/>
            <person name="Lass-Flor C."/>
            <person name="Gabaldon T."/>
        </authorList>
    </citation>
    <scope>NUCLEOTIDE SEQUENCE [LARGE SCALE GENOMIC DNA]</scope>
    <source>
        <strain evidence="1 2">CBS 613</strain>
    </source>
</reference>
<evidence type="ECO:0000313" key="1">
    <source>
        <dbReference type="EMBL" id="KAA8899985.1"/>
    </source>
</evidence>
<keyword evidence="2" id="KW-1185">Reference proteome</keyword>
<dbReference type="InterPro" id="IPR008775">
    <property type="entry name" value="Phytyl_CoA_dOase-like"/>
</dbReference>
<evidence type="ECO:0000313" key="2">
    <source>
        <dbReference type="Proteomes" id="UP000449547"/>
    </source>
</evidence>
<dbReference type="PANTHER" id="PTHR40470">
    <property type="entry name" value="PHYTANOYL-COA DIOXYGENASE FAMILY PROTEIN (AFU_ORTHOLOGUE AFUA_2G15850)"/>
    <property type="match status" value="1"/>
</dbReference>
<dbReference type="Proteomes" id="UP000449547">
    <property type="component" value="Unassembled WGS sequence"/>
</dbReference>
<dbReference type="SUPFAM" id="SSF51197">
    <property type="entry name" value="Clavaminate synthase-like"/>
    <property type="match status" value="1"/>
</dbReference>
<dbReference type="OMA" id="SFARCYF"/>
<dbReference type="AlphaFoldDB" id="A0A642UJ66"/>
<sequence length="296" mass="33521">MPSALPHKCHDDIADTGFCVIRNFLTPEEVTKYKVAAQKVIDYAREGKWPDVRTRGKQFPPWPKNFSPDIWGVSGLLHPDLGENGELSKPFHDLYACDKILDVASDILQQPHDKLSMELFNMLINPLTDFGLDWHRDTIKPEVSPEEEAEQLLQDPYAGTQFNLALTEDPCLIVIPGSHKRVRTEEEREKTSNDNRKEFITGQITVQLHPGDIVFYNNNILHRAEYQAKNERITVHGSYGSVDHGKSRAKGVLQHGVAKWLPRLESDNENLNMLKGKLEALAKEFEGVDLGYALDG</sequence>